<evidence type="ECO:0000256" key="2">
    <source>
        <dbReference type="ARBA" id="ARBA00022692"/>
    </source>
</evidence>
<dbReference type="InterPro" id="IPR001708">
    <property type="entry name" value="YidC/ALB3/OXA1/COX18"/>
</dbReference>
<feature type="transmembrane region" description="Helical" evidence="6">
    <location>
        <begin position="31"/>
        <end position="53"/>
    </location>
</feature>
<name>A0ABS6QAN1_9PSED</name>
<evidence type="ECO:0000256" key="4">
    <source>
        <dbReference type="ARBA" id="ARBA00023136"/>
    </source>
</evidence>
<reference evidence="8 9" key="1">
    <citation type="journal article" date="2020" name="Microorganisms">
        <title>Reliable Identification of Environmental Pseudomonas Isolates Using the rpoD Gene.</title>
        <authorList>
            <consortium name="The Broad Institute Genome Sequencing Platform"/>
            <person name="Girard L."/>
            <person name="Lood C."/>
            <person name="Rokni-Zadeh H."/>
            <person name="van Noort V."/>
            <person name="Lavigne R."/>
            <person name="De Mot R."/>
        </authorList>
    </citation>
    <scope>NUCLEOTIDE SEQUENCE [LARGE SCALE GENOMIC DNA]</scope>
    <source>
        <strain evidence="8 9">RD9SR1</strain>
    </source>
</reference>
<proteinExistence type="inferred from homology"/>
<sequence>MFAVLHDWLILPIAHCFQWVLETSYQRTHDFGLAILMLSLVFNLVLLPAYHFAEKVQGRERAARAAMQAKLEEFKRCFTGQERHMMIAALYRLHHYHPVFALRGLVPLLIQVPVFIAAYGLLSDYPPLQYEHFMGIANLGAADGLLGGVNLLPIVMTVINLMAAHVYNRDLSSQERLQTWIVAMLFFVLLYPSPAGLVLYWTCNNLFSLIKNLVYRVARSSSTLRRTSNA</sequence>
<feature type="transmembrane region" description="Helical" evidence="6">
    <location>
        <begin position="179"/>
        <end position="201"/>
    </location>
</feature>
<evidence type="ECO:0000256" key="5">
    <source>
        <dbReference type="RuleBase" id="RU003945"/>
    </source>
</evidence>
<evidence type="ECO:0000256" key="6">
    <source>
        <dbReference type="SAM" id="Phobius"/>
    </source>
</evidence>
<feature type="transmembrane region" description="Helical" evidence="6">
    <location>
        <begin position="100"/>
        <end position="122"/>
    </location>
</feature>
<evidence type="ECO:0000256" key="3">
    <source>
        <dbReference type="ARBA" id="ARBA00022989"/>
    </source>
</evidence>
<evidence type="ECO:0000259" key="7">
    <source>
        <dbReference type="Pfam" id="PF02096"/>
    </source>
</evidence>
<protein>
    <submittedName>
        <fullName evidence="8">Membrane protein insertase YidC</fullName>
    </submittedName>
</protein>
<keyword evidence="2 5" id="KW-0812">Transmembrane</keyword>
<feature type="transmembrane region" description="Helical" evidence="6">
    <location>
        <begin position="142"/>
        <end position="167"/>
    </location>
</feature>
<evidence type="ECO:0000313" key="8">
    <source>
        <dbReference type="EMBL" id="MBV4491156.1"/>
    </source>
</evidence>
<keyword evidence="3 6" id="KW-1133">Transmembrane helix</keyword>
<evidence type="ECO:0000313" key="9">
    <source>
        <dbReference type="Proteomes" id="UP000609530"/>
    </source>
</evidence>
<comment type="similarity">
    <text evidence="5">Belongs to the OXA1/ALB3/YidC family.</text>
</comment>
<keyword evidence="4 6" id="KW-0472">Membrane</keyword>
<gene>
    <name evidence="8" type="primary">yidC</name>
    <name evidence="8" type="ORF">HU760_011185</name>
</gene>
<comment type="caution">
    <text evidence="8">The sequence shown here is derived from an EMBL/GenBank/DDBJ whole genome shotgun (WGS) entry which is preliminary data.</text>
</comment>
<dbReference type="Pfam" id="PF02096">
    <property type="entry name" value="60KD_IMP"/>
    <property type="match status" value="1"/>
</dbReference>
<accession>A0ABS6QAN1</accession>
<feature type="domain" description="Membrane insertase YidC/Oxa/ALB C-terminal" evidence="7">
    <location>
        <begin position="31"/>
        <end position="215"/>
    </location>
</feature>
<comment type="subcellular location">
    <subcellularLocation>
        <location evidence="1 5">Membrane</location>
        <topology evidence="1 5">Multi-pass membrane protein</topology>
    </subcellularLocation>
</comment>
<evidence type="ECO:0000256" key="1">
    <source>
        <dbReference type="ARBA" id="ARBA00004141"/>
    </source>
</evidence>
<dbReference type="RefSeq" id="WP_186677010.1">
    <property type="nucleotide sequence ID" value="NZ_JABWRZ020000001.1"/>
</dbReference>
<keyword evidence="9" id="KW-1185">Reference proteome</keyword>
<dbReference type="InterPro" id="IPR028055">
    <property type="entry name" value="YidC/Oxa/ALB_C"/>
</dbReference>
<dbReference type="EMBL" id="JABWRZ020000001">
    <property type="protein sequence ID" value="MBV4491156.1"/>
    <property type="molecule type" value="Genomic_DNA"/>
</dbReference>
<organism evidence="8 9">
    <name type="scientific">Pseudomonas oryzicola</name>
    <dbReference type="NCBI Taxonomy" id="485876"/>
    <lineage>
        <taxon>Bacteria</taxon>
        <taxon>Pseudomonadati</taxon>
        <taxon>Pseudomonadota</taxon>
        <taxon>Gammaproteobacteria</taxon>
        <taxon>Pseudomonadales</taxon>
        <taxon>Pseudomonadaceae</taxon>
        <taxon>Pseudomonas</taxon>
    </lineage>
</organism>
<dbReference type="PANTHER" id="PTHR12428:SF65">
    <property type="entry name" value="CYTOCHROME C OXIDASE ASSEMBLY PROTEIN COX18, MITOCHONDRIAL"/>
    <property type="match status" value="1"/>
</dbReference>
<dbReference type="NCBIfam" id="TIGR03592">
    <property type="entry name" value="yidC_oxa1_cterm"/>
    <property type="match status" value="1"/>
</dbReference>
<dbReference type="PANTHER" id="PTHR12428">
    <property type="entry name" value="OXA1"/>
    <property type="match status" value="1"/>
</dbReference>
<dbReference type="Proteomes" id="UP000609530">
    <property type="component" value="Unassembled WGS sequence"/>
</dbReference>